<gene>
    <name evidence="1" type="ORF">Mterra_03757</name>
</gene>
<reference evidence="1 2" key="1">
    <citation type="submission" date="2018-08" db="EMBL/GenBank/DDBJ databases">
        <title>Meiothermus terrae DSM 26712 genome sequencing project.</title>
        <authorList>
            <person name="Da Costa M.S."/>
            <person name="Albuquerque L."/>
            <person name="Raposo P."/>
            <person name="Froufe H.J.C."/>
            <person name="Barroso C.S."/>
            <person name="Egas C."/>
        </authorList>
    </citation>
    <scope>NUCLEOTIDE SEQUENCE [LARGE SCALE GENOMIC DNA]</scope>
    <source>
        <strain evidence="1 2">DSM 26712</strain>
    </source>
</reference>
<evidence type="ECO:0000313" key="1">
    <source>
        <dbReference type="EMBL" id="RIH77558.1"/>
    </source>
</evidence>
<name>A0A399E1D7_9DEIN</name>
<comment type="caution">
    <text evidence="1">The sequence shown here is derived from an EMBL/GenBank/DDBJ whole genome shotgun (WGS) entry which is preliminary data.</text>
</comment>
<proteinExistence type="predicted"/>
<dbReference type="AlphaFoldDB" id="A0A399E1D7"/>
<accession>A0A399E1D7</accession>
<organism evidence="1 2">
    <name type="scientific">Calidithermus terrae</name>
    <dbReference type="NCBI Taxonomy" id="1408545"/>
    <lineage>
        <taxon>Bacteria</taxon>
        <taxon>Thermotogati</taxon>
        <taxon>Deinococcota</taxon>
        <taxon>Deinococci</taxon>
        <taxon>Thermales</taxon>
        <taxon>Thermaceae</taxon>
        <taxon>Calidithermus</taxon>
    </lineage>
</organism>
<evidence type="ECO:0008006" key="3">
    <source>
        <dbReference type="Google" id="ProtNLM"/>
    </source>
</evidence>
<protein>
    <recommendedName>
        <fullName evidence="3">NAD-specific glutamate dehydrogenase</fullName>
    </recommendedName>
</protein>
<sequence length="890" mass="91521">MLLPEVVHDLQDHEALDRAGELGRELGLALGVLGQGGFDQLFHALVGLERAQRLVVVGLEARREVGHGALEGGEVPLLGVDLGVEVELSGRSHAVFDHGLGGLAHLLVLAQEDGAALGVDHLALAGHHVVELQQLLADAEVAVLNALLGPLDGGGDHVVDDGLAVVEAHAVEHGDDAVGGEQAHEVVVEGYVEARGAGVALAARTPAQLVVDAARLVALGADDVQAPELLDPDLVGGAGVAQAADLLHDLGAHAELGAQAAGLFLLALHGLLDEQLDLPLVAVEALLLQQGRRQVLGVAAELDVGAAPGHVGRDGHGLAAPGLGHDLRLALVVLGVQDLVRDALADELERVHRALEQVPGGAEVALGGDGGVVGLEVGLLDLRRAGQQAPDLLPLPAALLLGGLEEDLGTELDLREVVARLLEHGRKPLGLLDRDGAHQHRLALLVLLGDLLDHGEELAPLGAVDHVGAVLADDLSVGRDGAHVHPVDLLELLLLGLGGAGHARDLLVEAEEVLVGDGGEGLVLALDLDALFGLDGLVQALAVAAPGHQAAGELVNDDHLAVLHDVVAVDVVEVLGPERLGEHVGLLHVLGVEQALHAQQLLGLGDALHGEVHRLLLLVDGVVAGGLLAHAGLGLLAALELLGDLGHAVVHVGGLLGRPADDERGAGLVDEDGIDLVNDGVVQRGVVAQHQEFGLHHHVVAQVVEAQLRVGHVGHVGAVGGLALLGGGVVLDDAHAQAQAAVHGPHPLGVAAGEVVVDGHQVHALARDGVERDRERRHQRLALAGAHLRDLALVQRRPADELHVVVAQPQETAARLAGEREGRGQQVVEGLAVLIALAQLGIGRGQVLDLLHLGLEGVDRGDHGLPVTSDVPLVVVKELIDEAQHNRSRF</sequence>
<keyword evidence="2" id="KW-1185">Reference proteome</keyword>
<evidence type="ECO:0000313" key="2">
    <source>
        <dbReference type="Proteomes" id="UP000265715"/>
    </source>
</evidence>
<dbReference type="EMBL" id="QXDL01000284">
    <property type="protein sequence ID" value="RIH77558.1"/>
    <property type="molecule type" value="Genomic_DNA"/>
</dbReference>
<dbReference type="Proteomes" id="UP000265715">
    <property type="component" value="Unassembled WGS sequence"/>
</dbReference>